<dbReference type="InterPro" id="IPR051540">
    <property type="entry name" value="S-2-haloacid_dehalogenase"/>
</dbReference>
<dbReference type="InterPro" id="IPR004841">
    <property type="entry name" value="AA-permease/SLC12A_dom"/>
</dbReference>
<name>A0A8H4VMZ1_9HELO</name>
<dbReference type="PANTHER" id="PTHR43316">
    <property type="entry name" value="HYDROLASE, HALOACID DELAHOGENASE-RELATED"/>
    <property type="match status" value="1"/>
</dbReference>
<protein>
    <recommendedName>
        <fullName evidence="7">Amino acid permease/ SLC12A domain-containing protein</fullName>
    </recommendedName>
</protein>
<feature type="domain" description="Amino acid permease/ SLC12A" evidence="7">
    <location>
        <begin position="19"/>
        <end position="79"/>
    </location>
</feature>
<evidence type="ECO:0000256" key="3">
    <source>
        <dbReference type="ARBA" id="ARBA00022801"/>
    </source>
</evidence>
<keyword evidence="4 6" id="KW-1133">Transmembrane helix</keyword>
<evidence type="ECO:0000313" key="9">
    <source>
        <dbReference type="Proteomes" id="UP000566819"/>
    </source>
</evidence>
<dbReference type="GO" id="GO:0016020">
    <property type="term" value="C:membrane"/>
    <property type="evidence" value="ECO:0007669"/>
    <property type="project" value="UniProtKB-SubCell"/>
</dbReference>
<dbReference type="EMBL" id="JAAMPI010002285">
    <property type="protein sequence ID" value="KAF4615868.1"/>
    <property type="molecule type" value="Genomic_DNA"/>
</dbReference>
<dbReference type="OrthoDB" id="2363873at2759"/>
<dbReference type="SUPFAM" id="SSF56784">
    <property type="entry name" value="HAD-like"/>
    <property type="match status" value="1"/>
</dbReference>
<dbReference type="Proteomes" id="UP000566819">
    <property type="component" value="Unassembled WGS sequence"/>
</dbReference>
<feature type="transmembrane region" description="Helical" evidence="6">
    <location>
        <begin position="52"/>
        <end position="70"/>
    </location>
</feature>
<keyword evidence="3" id="KW-0378">Hydrolase</keyword>
<evidence type="ECO:0000256" key="6">
    <source>
        <dbReference type="SAM" id="Phobius"/>
    </source>
</evidence>
<proteinExistence type="predicted"/>
<comment type="subcellular location">
    <subcellularLocation>
        <location evidence="1">Membrane</location>
        <topology evidence="1">Multi-pass membrane protein</topology>
    </subcellularLocation>
</comment>
<feature type="transmembrane region" description="Helical" evidence="6">
    <location>
        <begin position="21"/>
        <end position="40"/>
    </location>
</feature>
<keyword evidence="2 6" id="KW-0812">Transmembrane</keyword>
<dbReference type="InterPro" id="IPR036412">
    <property type="entry name" value="HAD-like_sf"/>
</dbReference>
<dbReference type="PANTHER" id="PTHR43316:SF4">
    <property type="entry name" value="ACID DEHALOGENASE, PUTATIVE (AFU_ORTHOLOGUE AFUA_8G05870)-RELATED"/>
    <property type="match status" value="1"/>
</dbReference>
<accession>A0A8H4VMZ1</accession>
<dbReference type="Pfam" id="PF00324">
    <property type="entry name" value="AA_permease"/>
    <property type="match status" value="1"/>
</dbReference>
<dbReference type="AlphaFoldDB" id="A0A8H4VMZ1"/>
<evidence type="ECO:0000256" key="5">
    <source>
        <dbReference type="ARBA" id="ARBA00023136"/>
    </source>
</evidence>
<dbReference type="InterPro" id="IPR023214">
    <property type="entry name" value="HAD_sf"/>
</dbReference>
<comment type="caution">
    <text evidence="8">The sequence shown here is derived from an EMBL/GenBank/DDBJ whole genome shotgun (WGS) entry which is preliminary data.</text>
</comment>
<keyword evidence="9" id="KW-1185">Reference proteome</keyword>
<evidence type="ECO:0000256" key="4">
    <source>
        <dbReference type="ARBA" id="ARBA00022989"/>
    </source>
</evidence>
<dbReference type="GO" id="GO:0055085">
    <property type="term" value="P:transmembrane transport"/>
    <property type="evidence" value="ECO:0007669"/>
    <property type="project" value="InterPro"/>
</dbReference>
<evidence type="ECO:0000259" key="7">
    <source>
        <dbReference type="Pfam" id="PF00324"/>
    </source>
</evidence>
<keyword evidence="5 6" id="KW-0472">Membrane</keyword>
<evidence type="ECO:0000313" key="8">
    <source>
        <dbReference type="EMBL" id="KAF4615868.1"/>
    </source>
</evidence>
<dbReference type="Gene3D" id="3.40.50.1000">
    <property type="entry name" value="HAD superfamily/HAD-like"/>
    <property type="match status" value="1"/>
</dbReference>
<evidence type="ECO:0000256" key="2">
    <source>
        <dbReference type="ARBA" id="ARBA00022692"/>
    </source>
</evidence>
<dbReference type="GO" id="GO:0016787">
    <property type="term" value="F:hydrolase activity"/>
    <property type="evidence" value="ECO:0007669"/>
    <property type="project" value="UniProtKB-KW"/>
</dbReference>
<reference evidence="8 9" key="1">
    <citation type="submission" date="2020-03" db="EMBL/GenBank/DDBJ databases">
        <title>Draft Genome Sequence of Cudoniella acicularis.</title>
        <authorList>
            <person name="Buettner E."/>
            <person name="Kellner H."/>
        </authorList>
    </citation>
    <scope>NUCLEOTIDE SEQUENCE [LARGE SCALE GENOMIC DNA]</scope>
    <source>
        <strain evidence="8 9">DSM 108380</strain>
    </source>
</reference>
<gene>
    <name evidence="8" type="ORF">G7Y89_g15247</name>
</gene>
<evidence type="ECO:0000256" key="1">
    <source>
        <dbReference type="ARBA" id="ARBA00004141"/>
    </source>
</evidence>
<organism evidence="8 9">
    <name type="scientific">Cudoniella acicularis</name>
    <dbReference type="NCBI Taxonomy" id="354080"/>
    <lineage>
        <taxon>Eukaryota</taxon>
        <taxon>Fungi</taxon>
        <taxon>Dikarya</taxon>
        <taxon>Ascomycota</taxon>
        <taxon>Pezizomycotina</taxon>
        <taxon>Leotiomycetes</taxon>
        <taxon>Helotiales</taxon>
        <taxon>Tricladiaceae</taxon>
        <taxon>Cudoniella</taxon>
    </lineage>
</organism>
<sequence length="292" mass="33078">MVAKNKELIVKQSFLGLLLSNYTQLRCLVLFVVLLFTGGYTTFIHREWDNETFISSYLNIPLILIFYFGYKWWKKTKIVSLEEMPIRGFIEIYRDNPEPAPKPKKGLQILNIFVTNPKPAQLVSPHLSKPKAPNRPRIKPNMAKEKHIVFDIVGTCVSFDAYHSAISAAIGPKLLAHNITPKFFGYSWITAAELEFTFLSISERYKPCDSTGLAKPALGAYLPALAKFAKDDEKWFAAAHMWDVSAAVKVGFRGAYCTEYEKEACLEIFDTKMDVMADTLPEMTDKIIEASS</sequence>